<gene>
    <name evidence="2" type="ORF">AUEXF2481DRAFT_38646</name>
</gene>
<dbReference type="Proteomes" id="UP000030641">
    <property type="component" value="Unassembled WGS sequence"/>
</dbReference>
<evidence type="ECO:0000313" key="2">
    <source>
        <dbReference type="EMBL" id="KEQ96379.1"/>
    </source>
</evidence>
<dbReference type="HOGENOM" id="CLU_1304644_0_0_1"/>
<dbReference type="InParanoid" id="A0A074YJX4"/>
<sequence length="211" mass="24167">MDSPDQSKQALEGPQLYIDAQEHRDEGKGKEKANGTNTFTLNAGQLFKILFYALEDEQDTTPFELKYLSDFAVHDMHKKDEVIPIEDEDLEIMKEWSVKYDVSASVRSVRAVLAAQERKKINKLYHQRLIEWIYEDLEGLRHNIKEETGDADGSYEKRFHKLSILTLELARCDVSSDPDADGKTEVQKQDEVREHADIHGETGATERAIVS</sequence>
<organism evidence="2 3">
    <name type="scientific">Aureobasidium subglaciale (strain EXF-2481)</name>
    <name type="common">Aureobasidium pullulans var. subglaciale</name>
    <dbReference type="NCBI Taxonomy" id="1043005"/>
    <lineage>
        <taxon>Eukaryota</taxon>
        <taxon>Fungi</taxon>
        <taxon>Dikarya</taxon>
        <taxon>Ascomycota</taxon>
        <taxon>Pezizomycotina</taxon>
        <taxon>Dothideomycetes</taxon>
        <taxon>Dothideomycetidae</taxon>
        <taxon>Dothideales</taxon>
        <taxon>Saccotheciaceae</taxon>
        <taxon>Aureobasidium</taxon>
    </lineage>
</organism>
<feature type="region of interest" description="Disordered" evidence="1">
    <location>
        <begin position="176"/>
        <end position="211"/>
    </location>
</feature>
<dbReference type="GeneID" id="25366169"/>
<dbReference type="OrthoDB" id="3875218at2759"/>
<feature type="compositionally biased region" description="Basic and acidic residues" evidence="1">
    <location>
        <begin position="20"/>
        <end position="33"/>
    </location>
</feature>
<keyword evidence="3" id="KW-1185">Reference proteome</keyword>
<dbReference type="EMBL" id="KL584756">
    <property type="protein sequence ID" value="KEQ96379.1"/>
    <property type="molecule type" value="Genomic_DNA"/>
</dbReference>
<reference evidence="2 3" key="1">
    <citation type="journal article" date="2014" name="BMC Genomics">
        <title>Genome sequencing of four Aureobasidium pullulans varieties: biotechnological potential, stress tolerance, and description of new species.</title>
        <authorList>
            <person name="Gostin Ar C."/>
            <person name="Ohm R.A."/>
            <person name="Kogej T."/>
            <person name="Sonjak S."/>
            <person name="Turk M."/>
            <person name="Zajc J."/>
            <person name="Zalar P."/>
            <person name="Grube M."/>
            <person name="Sun H."/>
            <person name="Han J."/>
            <person name="Sharma A."/>
            <person name="Chiniquy J."/>
            <person name="Ngan C.Y."/>
            <person name="Lipzen A."/>
            <person name="Barry K."/>
            <person name="Grigoriev I.V."/>
            <person name="Gunde-Cimerman N."/>
        </authorList>
    </citation>
    <scope>NUCLEOTIDE SEQUENCE [LARGE SCALE GENOMIC DNA]</scope>
    <source>
        <strain evidence="2 3">EXF-2481</strain>
    </source>
</reference>
<feature type="region of interest" description="Disordered" evidence="1">
    <location>
        <begin position="1"/>
        <end position="35"/>
    </location>
</feature>
<name>A0A074YJX4_AURSE</name>
<feature type="compositionally biased region" description="Basic and acidic residues" evidence="1">
    <location>
        <begin position="180"/>
        <end position="200"/>
    </location>
</feature>
<dbReference type="AlphaFoldDB" id="A0A074YJX4"/>
<evidence type="ECO:0000256" key="1">
    <source>
        <dbReference type="SAM" id="MobiDB-lite"/>
    </source>
</evidence>
<dbReference type="RefSeq" id="XP_013344946.1">
    <property type="nucleotide sequence ID" value="XM_013489492.1"/>
</dbReference>
<protein>
    <submittedName>
        <fullName evidence="2">Uncharacterized protein</fullName>
    </submittedName>
</protein>
<proteinExistence type="predicted"/>
<evidence type="ECO:0000313" key="3">
    <source>
        <dbReference type="Proteomes" id="UP000030641"/>
    </source>
</evidence>
<accession>A0A074YJX4</accession>